<evidence type="ECO:0000313" key="2">
    <source>
        <dbReference type="EMBL" id="CAD7816666.1"/>
    </source>
</evidence>
<reference evidence="2" key="1">
    <citation type="submission" date="2020-12" db="EMBL/GenBank/DDBJ databases">
        <authorList>
            <person name="Rodrigo-Torres L."/>
            <person name="Arahal R. D."/>
            <person name="Lucena T."/>
        </authorList>
    </citation>
    <scope>NUCLEOTIDE SEQUENCE</scope>
    <source>
        <strain evidence="2">CECT 9390</strain>
    </source>
</reference>
<comment type="caution">
    <text evidence="2">The sequence shown here is derived from an EMBL/GenBank/DDBJ whole genome shotgun (WGS) entry which is preliminary data.</text>
</comment>
<name>A0A9N8MJU0_9FLAO</name>
<dbReference type="EMBL" id="CAJIMS010000001">
    <property type="protein sequence ID" value="CAD7816666.1"/>
    <property type="molecule type" value="Genomic_DNA"/>
</dbReference>
<organism evidence="2 3">
    <name type="scientific">Chryseobacterium aquaeductus</name>
    <dbReference type="NCBI Taxonomy" id="2675056"/>
    <lineage>
        <taxon>Bacteria</taxon>
        <taxon>Pseudomonadati</taxon>
        <taxon>Bacteroidota</taxon>
        <taxon>Flavobacteriia</taxon>
        <taxon>Flavobacteriales</taxon>
        <taxon>Weeksellaceae</taxon>
        <taxon>Chryseobacterium group</taxon>
        <taxon>Chryseobacterium</taxon>
    </lineage>
</organism>
<keyword evidence="3" id="KW-1185">Reference proteome</keyword>
<keyword evidence="1" id="KW-1133">Transmembrane helix</keyword>
<gene>
    <name evidence="2" type="ORF">CHRY9390_03215</name>
</gene>
<feature type="transmembrane region" description="Helical" evidence="1">
    <location>
        <begin position="21"/>
        <end position="42"/>
    </location>
</feature>
<protein>
    <recommendedName>
        <fullName evidence="4">Redox-active disulfide protein 2</fullName>
    </recommendedName>
</protein>
<evidence type="ECO:0000313" key="3">
    <source>
        <dbReference type="Proteomes" id="UP000662618"/>
    </source>
</evidence>
<keyword evidence="1" id="KW-0812">Transmembrane</keyword>
<evidence type="ECO:0008006" key="4">
    <source>
        <dbReference type="Google" id="ProtNLM"/>
    </source>
</evidence>
<proteinExistence type="predicted"/>
<evidence type="ECO:0000256" key="1">
    <source>
        <dbReference type="SAM" id="Phobius"/>
    </source>
</evidence>
<accession>A0A9N8MJU0</accession>
<dbReference type="RefSeq" id="WP_162089396.1">
    <property type="nucleotide sequence ID" value="NZ_CAJIMS010000001.1"/>
</dbReference>
<dbReference type="AlphaFoldDB" id="A0A9N8MJU0"/>
<sequence>MQKKILSDQSLEELKITKKKYNTQMMIHTVLLLILTVAAVYFTMTEGFTIFTFLPIVYVPVFIFALFKLKRTNDEIKVRQRHIFIQYKNK</sequence>
<feature type="transmembrane region" description="Helical" evidence="1">
    <location>
        <begin position="48"/>
        <end position="67"/>
    </location>
</feature>
<keyword evidence="1" id="KW-0472">Membrane</keyword>
<dbReference type="Proteomes" id="UP000662618">
    <property type="component" value="Unassembled WGS sequence"/>
</dbReference>